<dbReference type="Proteomes" id="UP000807504">
    <property type="component" value="Unassembled WGS sequence"/>
</dbReference>
<keyword evidence="3" id="KW-1185">Reference proteome</keyword>
<evidence type="ECO:0000256" key="1">
    <source>
        <dbReference type="SAM" id="MobiDB-lite"/>
    </source>
</evidence>
<dbReference type="GO" id="GO:0000127">
    <property type="term" value="C:transcription factor TFIIIC complex"/>
    <property type="evidence" value="ECO:0007669"/>
    <property type="project" value="InterPro"/>
</dbReference>
<reference evidence="2" key="2">
    <citation type="submission" date="2020-06" db="EMBL/GenBank/DDBJ databases">
        <authorList>
            <person name="Sheffer M."/>
        </authorList>
    </citation>
    <scope>NUCLEOTIDE SEQUENCE</scope>
</reference>
<protein>
    <submittedName>
        <fullName evidence="2">General transcription factor 3C polypeptide 1 like protein</fullName>
    </submittedName>
</protein>
<organism evidence="2 3">
    <name type="scientific">Argiope bruennichi</name>
    <name type="common">Wasp spider</name>
    <name type="synonym">Aranea bruennichi</name>
    <dbReference type="NCBI Taxonomy" id="94029"/>
    <lineage>
        <taxon>Eukaryota</taxon>
        <taxon>Metazoa</taxon>
        <taxon>Ecdysozoa</taxon>
        <taxon>Arthropoda</taxon>
        <taxon>Chelicerata</taxon>
        <taxon>Arachnida</taxon>
        <taxon>Araneae</taxon>
        <taxon>Araneomorphae</taxon>
        <taxon>Entelegynae</taxon>
        <taxon>Araneoidea</taxon>
        <taxon>Araneidae</taxon>
        <taxon>Argiope</taxon>
    </lineage>
</organism>
<feature type="region of interest" description="Disordered" evidence="1">
    <location>
        <begin position="92"/>
        <end position="113"/>
    </location>
</feature>
<dbReference type="AlphaFoldDB" id="A0A8T0FG20"/>
<dbReference type="GO" id="GO:0003677">
    <property type="term" value="F:DNA binding"/>
    <property type="evidence" value="ECO:0007669"/>
    <property type="project" value="InterPro"/>
</dbReference>
<evidence type="ECO:0000313" key="3">
    <source>
        <dbReference type="Proteomes" id="UP000807504"/>
    </source>
</evidence>
<dbReference type="GO" id="GO:0006384">
    <property type="term" value="P:transcription initiation at RNA polymerase III promoter"/>
    <property type="evidence" value="ECO:0007669"/>
    <property type="project" value="InterPro"/>
</dbReference>
<dbReference type="GO" id="GO:0042791">
    <property type="term" value="P:5S class rRNA transcription by RNA polymerase III"/>
    <property type="evidence" value="ECO:0007669"/>
    <property type="project" value="TreeGrafter"/>
</dbReference>
<dbReference type="PANTHER" id="PTHR15180:SF1">
    <property type="entry name" value="GENERAL TRANSCRIPTION FACTOR 3C POLYPEPTIDE 1"/>
    <property type="match status" value="1"/>
</dbReference>
<name>A0A8T0FG20_ARGBR</name>
<sequence>MLFILLAKLELPRKKSGKNLGSFRGTPEPRKPPFLGEKGFSIKLDFELIIGFGFARNYVLPTFRSASLPTKSKNYDTDYNEESDSVLENTNLPYTETNSESNNGQPDQSMCIDGNDRLQISSKASRNNIPSSSLTETSYFIPRTWRNPNGSLNKPTFFSLLSTVLSHIISNPGISSYQVCEQFSVTLPPVQTLELIEILEKASCVYKYYCKPLKKKSLFSSPRSISVTKNREAEDVDHIEPFPDAVCKIADLRCVID</sequence>
<proteinExistence type="predicted"/>
<dbReference type="InterPro" id="IPR044210">
    <property type="entry name" value="Tfc3-like"/>
</dbReference>
<gene>
    <name evidence="2" type="ORF">HNY73_007263</name>
</gene>
<accession>A0A8T0FG20</accession>
<evidence type="ECO:0000313" key="2">
    <source>
        <dbReference type="EMBL" id="KAF8789322.1"/>
    </source>
</evidence>
<dbReference type="PANTHER" id="PTHR15180">
    <property type="entry name" value="GENERAL TRANSCRIPTION FACTOR 3C POLYPEPTIDE 1"/>
    <property type="match status" value="1"/>
</dbReference>
<reference evidence="2" key="1">
    <citation type="journal article" date="2020" name="bioRxiv">
        <title>Chromosome-level reference genome of the European wasp spider Argiope bruennichi: a resource for studies on range expansion and evolutionary adaptation.</title>
        <authorList>
            <person name="Sheffer M.M."/>
            <person name="Hoppe A."/>
            <person name="Krehenwinkel H."/>
            <person name="Uhl G."/>
            <person name="Kuss A.W."/>
            <person name="Jensen L."/>
            <person name="Jensen C."/>
            <person name="Gillespie R.G."/>
            <person name="Hoff K.J."/>
            <person name="Prost S."/>
        </authorList>
    </citation>
    <scope>NUCLEOTIDE SEQUENCE</scope>
</reference>
<comment type="caution">
    <text evidence="2">The sequence shown here is derived from an EMBL/GenBank/DDBJ whole genome shotgun (WGS) entry which is preliminary data.</text>
</comment>
<dbReference type="EMBL" id="JABXBU010000012">
    <property type="protein sequence ID" value="KAF8789322.1"/>
    <property type="molecule type" value="Genomic_DNA"/>
</dbReference>
<feature type="compositionally biased region" description="Polar residues" evidence="1">
    <location>
        <begin position="92"/>
        <end position="108"/>
    </location>
</feature>